<feature type="domain" description="Phosphodiester glycosidase" evidence="3">
    <location>
        <begin position="184"/>
        <end position="365"/>
    </location>
</feature>
<dbReference type="AlphaFoldDB" id="A0A4U0F7T9"/>
<reference evidence="4 5" key="1">
    <citation type="submission" date="2019-04" db="EMBL/GenBank/DDBJ databases">
        <title>Cohnella sp. nov., isolated from soil.</title>
        <authorList>
            <person name="Kim W."/>
        </authorList>
    </citation>
    <scope>NUCLEOTIDE SEQUENCE [LARGE SCALE GENOMIC DNA]</scope>
    <source>
        <strain evidence="4 5">CAU 1483</strain>
    </source>
</reference>
<sequence length="390" mass="42858">MGSVKLLPSYTTQTTPSRNRRTGGVPVRAPRKKASRRKPRRSGLWRLVKTLFWLGFTAAVLFAGWFFLTPSGTTFRYMIADTIITTQHRDWAKYIIGEEGLKERVADYQQSFDKMGDERDNHQIQTPPAVPDNEELPLTSIEEVSGQGFRGYLLTVRDPRKIRLVVPLKPGKGEKVTSMVKRTGALAGVNAGGFADPNWKGNGFQPIGIVISQGEIYYDGLGGAKSTQIVGLDKNGKMIAGRYTIQELMDLGISEAVSFSPRIIVNGKGLIKNRNQGWGIAPRSVMGQKEDGTILFLLIDGRQPGYSIGATLYDAQEIMLEHGAVIAANLDGGSSTVLVDERGEIVNQPSSKYGERYLPTAFLVFEDPTTVNVPNIWAGLKPSDIDPGKW</sequence>
<keyword evidence="2" id="KW-0472">Membrane</keyword>
<keyword evidence="5" id="KW-1185">Reference proteome</keyword>
<evidence type="ECO:0000259" key="3">
    <source>
        <dbReference type="Pfam" id="PF09992"/>
    </source>
</evidence>
<name>A0A4U0F7T9_9BACL</name>
<evidence type="ECO:0000256" key="2">
    <source>
        <dbReference type="SAM" id="Phobius"/>
    </source>
</evidence>
<dbReference type="EMBL" id="SUPK01000008">
    <property type="protein sequence ID" value="TJY40766.1"/>
    <property type="molecule type" value="Genomic_DNA"/>
</dbReference>
<feature type="compositionally biased region" description="Basic residues" evidence="1">
    <location>
        <begin position="29"/>
        <end position="38"/>
    </location>
</feature>
<feature type="region of interest" description="Disordered" evidence="1">
    <location>
        <begin position="1"/>
        <end position="38"/>
    </location>
</feature>
<evidence type="ECO:0000256" key="1">
    <source>
        <dbReference type="SAM" id="MobiDB-lite"/>
    </source>
</evidence>
<gene>
    <name evidence="4" type="ORF">E5161_16605</name>
</gene>
<feature type="transmembrane region" description="Helical" evidence="2">
    <location>
        <begin position="47"/>
        <end position="68"/>
    </location>
</feature>
<dbReference type="PANTHER" id="PTHR40446">
    <property type="entry name" value="N-ACETYLGLUCOSAMINE-1-PHOSPHODIESTER ALPHA-N-ACETYLGLUCOSAMINIDASE"/>
    <property type="match status" value="1"/>
</dbReference>
<comment type="caution">
    <text evidence="4">The sequence shown here is derived from an EMBL/GenBank/DDBJ whole genome shotgun (WGS) entry which is preliminary data.</text>
</comment>
<protein>
    <submittedName>
        <fullName evidence="4">Phosphodiester glycosidase family protein</fullName>
    </submittedName>
</protein>
<keyword evidence="4" id="KW-0378">Hydrolase</keyword>
<dbReference type="Proteomes" id="UP000309673">
    <property type="component" value="Unassembled WGS sequence"/>
</dbReference>
<proteinExistence type="predicted"/>
<evidence type="ECO:0000313" key="4">
    <source>
        <dbReference type="EMBL" id="TJY40766.1"/>
    </source>
</evidence>
<dbReference type="GO" id="GO:0016798">
    <property type="term" value="F:hydrolase activity, acting on glycosyl bonds"/>
    <property type="evidence" value="ECO:0007669"/>
    <property type="project" value="UniProtKB-KW"/>
</dbReference>
<dbReference type="PANTHER" id="PTHR40446:SF2">
    <property type="entry name" value="N-ACETYLGLUCOSAMINE-1-PHOSPHODIESTER ALPHA-N-ACETYLGLUCOSAMINIDASE"/>
    <property type="match status" value="1"/>
</dbReference>
<keyword evidence="2" id="KW-1133">Transmembrane helix</keyword>
<keyword evidence="4" id="KW-0326">Glycosidase</keyword>
<evidence type="ECO:0000313" key="5">
    <source>
        <dbReference type="Proteomes" id="UP000309673"/>
    </source>
</evidence>
<keyword evidence="2" id="KW-0812">Transmembrane</keyword>
<dbReference type="InterPro" id="IPR018711">
    <property type="entry name" value="NAGPA"/>
</dbReference>
<accession>A0A4U0F7T9</accession>
<organism evidence="4 5">
    <name type="scientific">Cohnella pontilimi</name>
    <dbReference type="NCBI Taxonomy" id="2564100"/>
    <lineage>
        <taxon>Bacteria</taxon>
        <taxon>Bacillati</taxon>
        <taxon>Bacillota</taxon>
        <taxon>Bacilli</taxon>
        <taxon>Bacillales</taxon>
        <taxon>Paenibacillaceae</taxon>
        <taxon>Cohnella</taxon>
    </lineage>
</organism>
<dbReference type="OrthoDB" id="9816453at2"/>
<dbReference type="Pfam" id="PF09992">
    <property type="entry name" value="NAGPA"/>
    <property type="match status" value="1"/>
</dbReference>